<keyword evidence="15" id="KW-1185">Reference proteome</keyword>
<dbReference type="RefSeq" id="WP_158359289.1">
    <property type="nucleotide sequence ID" value="NZ_JAOQJF010000025.1"/>
</dbReference>
<evidence type="ECO:0000256" key="7">
    <source>
        <dbReference type="ARBA" id="ARBA00022840"/>
    </source>
</evidence>
<evidence type="ECO:0000313" key="15">
    <source>
        <dbReference type="Proteomes" id="UP001652395"/>
    </source>
</evidence>
<dbReference type="PANTHER" id="PTHR45569">
    <property type="entry name" value="SENSOR PROTEIN KDPD"/>
    <property type="match status" value="1"/>
</dbReference>
<evidence type="ECO:0000259" key="12">
    <source>
        <dbReference type="Pfam" id="PF02702"/>
    </source>
</evidence>
<keyword evidence="6" id="KW-0418">Kinase</keyword>
<evidence type="ECO:0000256" key="9">
    <source>
        <dbReference type="ARBA" id="ARBA00023012"/>
    </source>
</evidence>
<evidence type="ECO:0000256" key="5">
    <source>
        <dbReference type="ARBA" id="ARBA00022741"/>
    </source>
</evidence>
<keyword evidence="7" id="KW-0067">ATP-binding</keyword>
<comment type="caution">
    <text evidence="14">The sequence shown here is derived from an EMBL/GenBank/DDBJ whole genome shotgun (WGS) entry which is preliminary data.</text>
</comment>
<protein>
    <submittedName>
        <fullName evidence="14">DUF4118 domain-containing protein</fullName>
    </submittedName>
</protein>
<keyword evidence="4 11" id="KW-0812">Transmembrane</keyword>
<dbReference type="Gene3D" id="3.30.450.40">
    <property type="match status" value="1"/>
</dbReference>
<keyword evidence="9" id="KW-0902">Two-component regulatory system</keyword>
<keyword evidence="3" id="KW-0808">Transferase</keyword>
<evidence type="ECO:0000256" key="4">
    <source>
        <dbReference type="ARBA" id="ARBA00022692"/>
    </source>
</evidence>
<evidence type="ECO:0000256" key="10">
    <source>
        <dbReference type="ARBA" id="ARBA00023136"/>
    </source>
</evidence>
<feature type="transmembrane region" description="Helical" evidence="11">
    <location>
        <begin position="431"/>
        <end position="449"/>
    </location>
</feature>
<feature type="domain" description="Signal transduction histidine kinase osmosensitive K+ channel sensor N-terminal" evidence="12">
    <location>
        <begin position="27"/>
        <end position="235"/>
    </location>
</feature>
<proteinExistence type="predicted"/>
<dbReference type="Pfam" id="PF02702">
    <property type="entry name" value="KdpD"/>
    <property type="match status" value="1"/>
</dbReference>
<sequence>MEEMRPDSEQFLKRIQYEEKREQEKNRGKMKVFLGYAAGTGKTYAMLEAAHEAEKSGIDVVAGYIEPHNRPDTEALREGLEEIPPLMVDYKGIQLREFDLDAALKRRPQLLLVDELAHTNVRGCRNEKRYQDVMELLQAGISVYSTVNIQHLESLNDLVGSITGIQVRERIPDYVFDQADQVEVIDIEPDDLIRRMKEGKIYGESQAERALSNFFRREKLVALREIALRRTADRVSRMAEEERSLSDNQDYHIGEHILVCITAAPSSAKVIRTAARLADAFRGRLTGLVVETAKIREADEKTKAALRENMEIAKVLGARVVTVCGSDVASQIAQYARISNVSKIVLGRTNHLTIRPMYRSELLEKLTYLAPNIDVYIIPDMRQTKRYHPSQMEKRKKGDWRKTVLDLSLITAVMAAAAFLSLAFLKLGLSGSDQIILYLLGVLISSYIADRKIYSLYSALLSVVLYNFFCIEPLYSLKAYDRGDSVTFILLFFSGFFAAAMTRKLKQQNAESAKIAYRTGLLLENSQRLRRCRREKEVWALTAAQAGKLLNLSVLIYPVDKKGRLGTAMVFPRPGMSEEEFSVCLSAREKGVAQWTAANGHRAGASTHTLPDSLALYLPIQDEDQVKGVMGIYLEERRPIAEFEYNLLTAMLSEAAVKLKDTFPQE</sequence>
<dbReference type="InterPro" id="IPR029016">
    <property type="entry name" value="GAF-like_dom_sf"/>
</dbReference>
<comment type="subcellular location">
    <subcellularLocation>
        <location evidence="1">Membrane</location>
        <topology evidence="1">Multi-pass membrane protein</topology>
    </subcellularLocation>
</comment>
<evidence type="ECO:0000259" key="13">
    <source>
        <dbReference type="Pfam" id="PF13493"/>
    </source>
</evidence>
<dbReference type="CDD" id="cd01987">
    <property type="entry name" value="USP_KdpD-like"/>
    <property type="match status" value="1"/>
</dbReference>
<dbReference type="EMBL" id="JAOQJF010000025">
    <property type="protein sequence ID" value="MCU6800604.1"/>
    <property type="molecule type" value="Genomic_DNA"/>
</dbReference>
<name>A0ABT2V3U6_9FIRM</name>
<feature type="transmembrane region" description="Helical" evidence="11">
    <location>
        <begin position="487"/>
        <end position="505"/>
    </location>
</feature>
<dbReference type="InterPro" id="IPR014729">
    <property type="entry name" value="Rossmann-like_a/b/a_fold"/>
</dbReference>
<dbReference type="InterPro" id="IPR052023">
    <property type="entry name" value="Histidine_kinase_KdpD"/>
</dbReference>
<dbReference type="InterPro" id="IPR027417">
    <property type="entry name" value="P-loop_NTPase"/>
</dbReference>
<keyword evidence="5" id="KW-0547">Nucleotide-binding</keyword>
<feature type="domain" description="Sensor protein KdpD transmembrane" evidence="13">
    <location>
        <begin position="410"/>
        <end position="513"/>
    </location>
</feature>
<dbReference type="Pfam" id="PF13493">
    <property type="entry name" value="DUF4118"/>
    <property type="match status" value="1"/>
</dbReference>
<reference evidence="14 15" key="1">
    <citation type="journal article" date="2021" name="ISME Commun">
        <title>Automated analysis of genomic sequences facilitates high-throughput and comprehensive description of bacteria.</title>
        <authorList>
            <person name="Hitch T.C.A."/>
        </authorList>
    </citation>
    <scope>NUCLEOTIDE SEQUENCE [LARGE SCALE GENOMIC DNA]</scope>
    <source>
        <strain evidence="15">f_CCE</strain>
    </source>
</reference>
<gene>
    <name evidence="14" type="ORF">OCV69_11790</name>
</gene>
<evidence type="ECO:0000256" key="1">
    <source>
        <dbReference type="ARBA" id="ARBA00004141"/>
    </source>
</evidence>
<evidence type="ECO:0000256" key="3">
    <source>
        <dbReference type="ARBA" id="ARBA00022679"/>
    </source>
</evidence>
<evidence type="ECO:0000313" key="14">
    <source>
        <dbReference type="EMBL" id="MCU6800604.1"/>
    </source>
</evidence>
<dbReference type="InterPro" id="IPR038318">
    <property type="entry name" value="KdpD_sf"/>
</dbReference>
<evidence type="ECO:0000256" key="8">
    <source>
        <dbReference type="ARBA" id="ARBA00022989"/>
    </source>
</evidence>
<evidence type="ECO:0000256" key="11">
    <source>
        <dbReference type="SAM" id="Phobius"/>
    </source>
</evidence>
<dbReference type="Gene3D" id="3.40.50.300">
    <property type="entry name" value="P-loop containing nucleotide triphosphate hydrolases"/>
    <property type="match status" value="1"/>
</dbReference>
<keyword evidence="2" id="KW-0597">Phosphoprotein</keyword>
<evidence type="ECO:0000256" key="2">
    <source>
        <dbReference type="ARBA" id="ARBA00022553"/>
    </source>
</evidence>
<dbReference type="Gene3D" id="3.40.50.620">
    <property type="entry name" value="HUPs"/>
    <property type="match status" value="1"/>
</dbReference>
<dbReference type="InterPro" id="IPR025201">
    <property type="entry name" value="KdpD_TM"/>
</dbReference>
<feature type="transmembrane region" description="Helical" evidence="11">
    <location>
        <begin position="456"/>
        <end position="475"/>
    </location>
</feature>
<dbReference type="InterPro" id="IPR003852">
    <property type="entry name" value="Sig_transdc_His_kinase_KdpD_N"/>
</dbReference>
<evidence type="ECO:0000256" key="6">
    <source>
        <dbReference type="ARBA" id="ARBA00022777"/>
    </source>
</evidence>
<keyword evidence="8 11" id="KW-1133">Transmembrane helix</keyword>
<dbReference type="Gene3D" id="1.20.120.620">
    <property type="entry name" value="Backbone structure of the membrane domain of e. Coli histidine kinase receptor kdpd"/>
    <property type="match status" value="1"/>
</dbReference>
<accession>A0ABT2V3U6</accession>
<organism evidence="14 15">
    <name type="scientific">Alitiscatomonas aceti</name>
    <dbReference type="NCBI Taxonomy" id="2981724"/>
    <lineage>
        <taxon>Bacteria</taxon>
        <taxon>Bacillati</taxon>
        <taxon>Bacillota</taxon>
        <taxon>Clostridia</taxon>
        <taxon>Lachnospirales</taxon>
        <taxon>Lachnospiraceae</taxon>
        <taxon>Alitiscatomonas</taxon>
    </lineage>
</organism>
<dbReference type="Proteomes" id="UP001652395">
    <property type="component" value="Unassembled WGS sequence"/>
</dbReference>
<keyword evidence="10 11" id="KW-0472">Membrane</keyword>
<feature type="transmembrane region" description="Helical" evidence="11">
    <location>
        <begin position="404"/>
        <end position="425"/>
    </location>
</feature>
<dbReference type="PANTHER" id="PTHR45569:SF1">
    <property type="entry name" value="SENSOR PROTEIN KDPD"/>
    <property type="match status" value="1"/>
</dbReference>
<dbReference type="SUPFAM" id="SSF52402">
    <property type="entry name" value="Adenine nucleotide alpha hydrolases-like"/>
    <property type="match status" value="1"/>
</dbReference>